<gene>
    <name evidence="1" type="ORF">ACEZ3G_02525</name>
</gene>
<reference evidence="1" key="1">
    <citation type="submission" date="2024-09" db="EMBL/GenBank/DDBJ databases">
        <authorList>
            <person name="Liu J."/>
        </authorList>
    </citation>
    <scope>NUCLEOTIDE SEQUENCE</scope>
    <source>
        <strain evidence="1">NBU2967</strain>
    </source>
</reference>
<evidence type="ECO:0000313" key="2">
    <source>
        <dbReference type="Proteomes" id="UP001595191"/>
    </source>
</evidence>
<evidence type="ECO:0000313" key="1">
    <source>
        <dbReference type="EMBL" id="MFH6602336.1"/>
    </source>
</evidence>
<organism evidence="1 2">
    <name type="scientific">Meishania litoralis</name>
    <dbReference type="NCBI Taxonomy" id="3434685"/>
    <lineage>
        <taxon>Bacteria</taxon>
        <taxon>Pseudomonadati</taxon>
        <taxon>Bacteroidota</taxon>
        <taxon>Flavobacteriia</taxon>
        <taxon>Flavobacteriales</taxon>
        <taxon>Flavobacteriaceae</taxon>
        <taxon>Meishania</taxon>
    </lineage>
</organism>
<sequence>MRIAKHLFTYLFWTMLSLFMGIVYMRLLLGDIAEDESIGGFGYLLKVFYLHGLFFIGLPFGAIIALLFIAIDWFFLSKKRRPRANRTLIRIALLLAITVFVAIVHYVLEVVIDVI</sequence>
<accession>A0ACC7LGQ5</accession>
<comment type="caution">
    <text evidence="1">The sequence shown here is derived from an EMBL/GenBank/DDBJ whole genome shotgun (WGS) entry which is preliminary data.</text>
</comment>
<keyword evidence="2" id="KW-1185">Reference proteome</keyword>
<proteinExistence type="predicted"/>
<name>A0ACC7LGQ5_9FLAO</name>
<dbReference type="Proteomes" id="UP001595191">
    <property type="component" value="Unassembled WGS sequence"/>
</dbReference>
<dbReference type="EMBL" id="JBHFPV010000001">
    <property type="protein sequence ID" value="MFH6602336.1"/>
    <property type="molecule type" value="Genomic_DNA"/>
</dbReference>
<protein>
    <submittedName>
        <fullName evidence="1">Uncharacterized protein</fullName>
    </submittedName>
</protein>